<evidence type="ECO:0000313" key="3">
    <source>
        <dbReference type="RefSeq" id="XP_014678118.1"/>
    </source>
</evidence>
<accession>A0ABM1F0Z7</accession>
<dbReference type="InterPro" id="IPR016187">
    <property type="entry name" value="CTDL_fold"/>
</dbReference>
<dbReference type="CDD" id="cd00037">
    <property type="entry name" value="CLECT"/>
    <property type="match status" value="1"/>
</dbReference>
<evidence type="ECO:0000313" key="2">
    <source>
        <dbReference type="Proteomes" id="UP000695022"/>
    </source>
</evidence>
<protein>
    <submittedName>
        <fullName evidence="3">C-type lectin-like</fullName>
    </submittedName>
</protein>
<feature type="domain" description="C-type lectin" evidence="1">
    <location>
        <begin position="1"/>
        <end position="81"/>
    </location>
</feature>
<sequence length="84" mass="9662">MFTDSILENESIWIGGVDVATGPEREWVWFSTGEGITSFNWAPNEPNNEHGEEYFMSILWNGSSYSWHDNPSGYSRAFFCETSR</sequence>
<feature type="non-terminal residue" evidence="3">
    <location>
        <position position="84"/>
    </location>
</feature>
<dbReference type="RefSeq" id="XP_014678118.1">
    <property type="nucleotide sequence ID" value="XM_014822632.1"/>
</dbReference>
<dbReference type="GeneID" id="106817921"/>
<proteinExistence type="predicted"/>
<dbReference type="SUPFAM" id="SSF56436">
    <property type="entry name" value="C-type lectin-like"/>
    <property type="match status" value="1"/>
</dbReference>
<keyword evidence="2" id="KW-1185">Reference proteome</keyword>
<reference evidence="3" key="1">
    <citation type="submission" date="2025-08" db="UniProtKB">
        <authorList>
            <consortium name="RefSeq"/>
        </authorList>
    </citation>
    <scope>IDENTIFICATION</scope>
</reference>
<evidence type="ECO:0000259" key="1">
    <source>
        <dbReference type="PROSITE" id="PS50041"/>
    </source>
</evidence>
<name>A0ABM1F0Z7_PRICU</name>
<organism evidence="2 3">
    <name type="scientific">Priapulus caudatus</name>
    <name type="common">Priapulid worm</name>
    <dbReference type="NCBI Taxonomy" id="37621"/>
    <lineage>
        <taxon>Eukaryota</taxon>
        <taxon>Metazoa</taxon>
        <taxon>Ecdysozoa</taxon>
        <taxon>Scalidophora</taxon>
        <taxon>Priapulida</taxon>
        <taxon>Priapulimorpha</taxon>
        <taxon>Priapulimorphida</taxon>
        <taxon>Priapulidae</taxon>
        <taxon>Priapulus</taxon>
    </lineage>
</organism>
<gene>
    <name evidence="3" type="primary">LOC106817921</name>
</gene>
<dbReference type="Pfam" id="PF00059">
    <property type="entry name" value="Lectin_C"/>
    <property type="match status" value="1"/>
</dbReference>
<dbReference type="InterPro" id="IPR016186">
    <property type="entry name" value="C-type_lectin-like/link_sf"/>
</dbReference>
<dbReference type="Gene3D" id="3.10.100.10">
    <property type="entry name" value="Mannose-Binding Protein A, subunit A"/>
    <property type="match status" value="1"/>
</dbReference>
<dbReference type="PROSITE" id="PS50041">
    <property type="entry name" value="C_TYPE_LECTIN_2"/>
    <property type="match status" value="1"/>
</dbReference>
<dbReference type="Proteomes" id="UP000695022">
    <property type="component" value="Unplaced"/>
</dbReference>
<dbReference type="InterPro" id="IPR001304">
    <property type="entry name" value="C-type_lectin-like"/>
</dbReference>